<sequence>MFSIACFIFALFLHVPLVVYSLYLHHVHRTVVTPAEEITVETAPSDAIPFGLKPAKHSEVRIPIHFGISGRPDNFSSNPTALLLYPGMSVLLGLCSVGICFIPDYLNFAVVLEMVASGGLILLTQVYTYKIVKGEAEGIPPKLFYPFLLAMLLITLLVVCVAFTI</sequence>
<dbReference type="Pfam" id="PF07853">
    <property type="entry name" value="DUF1648"/>
    <property type="match status" value="1"/>
</dbReference>
<dbReference type="EMBL" id="LR877145">
    <property type="protein sequence ID" value="CAD2213348.1"/>
    <property type="molecule type" value="Genomic_DNA"/>
</dbReference>
<dbReference type="VEuPathDB" id="TriTrypDB:ADEAN_000078900"/>
<feature type="chain" id="PRO_5029013796" description="DUF1648 domain-containing protein" evidence="2">
    <location>
        <begin position="22"/>
        <end position="165"/>
    </location>
</feature>
<name>A0A7G2C0N3_9TRYP</name>
<accession>A0A7G2C0N3</accession>
<dbReference type="AlphaFoldDB" id="A0A7G2C0N3"/>
<evidence type="ECO:0000256" key="2">
    <source>
        <dbReference type="SAM" id="SignalP"/>
    </source>
</evidence>
<evidence type="ECO:0000256" key="1">
    <source>
        <dbReference type="SAM" id="Phobius"/>
    </source>
</evidence>
<keyword evidence="1" id="KW-1133">Transmembrane helix</keyword>
<evidence type="ECO:0000313" key="5">
    <source>
        <dbReference type="Proteomes" id="UP000515908"/>
    </source>
</evidence>
<organism evidence="4 5">
    <name type="scientific">Angomonas deanei</name>
    <dbReference type="NCBI Taxonomy" id="59799"/>
    <lineage>
        <taxon>Eukaryota</taxon>
        <taxon>Discoba</taxon>
        <taxon>Euglenozoa</taxon>
        <taxon>Kinetoplastea</taxon>
        <taxon>Metakinetoplastina</taxon>
        <taxon>Trypanosomatida</taxon>
        <taxon>Trypanosomatidae</taxon>
        <taxon>Strigomonadinae</taxon>
        <taxon>Angomonas</taxon>
    </lineage>
</organism>
<feature type="domain" description="DUF1648" evidence="3">
    <location>
        <begin position="61"/>
        <end position="88"/>
    </location>
</feature>
<feature type="transmembrane region" description="Helical" evidence="1">
    <location>
        <begin position="109"/>
        <end position="131"/>
    </location>
</feature>
<feature type="signal peptide" evidence="2">
    <location>
        <begin position="1"/>
        <end position="21"/>
    </location>
</feature>
<keyword evidence="1" id="KW-0812">Transmembrane</keyword>
<protein>
    <recommendedName>
        <fullName evidence="3">DUF1648 domain-containing protein</fullName>
    </recommendedName>
</protein>
<evidence type="ECO:0000313" key="4">
    <source>
        <dbReference type="EMBL" id="CAD2213348.1"/>
    </source>
</evidence>
<proteinExistence type="predicted"/>
<dbReference type="Proteomes" id="UP000515908">
    <property type="component" value="Chromosome 01"/>
</dbReference>
<evidence type="ECO:0000259" key="3">
    <source>
        <dbReference type="Pfam" id="PF07853"/>
    </source>
</evidence>
<gene>
    <name evidence="4" type="ORF">ADEAN_000078900</name>
</gene>
<feature type="transmembrane region" description="Helical" evidence="1">
    <location>
        <begin position="82"/>
        <end position="102"/>
    </location>
</feature>
<feature type="transmembrane region" description="Helical" evidence="1">
    <location>
        <begin position="143"/>
        <end position="164"/>
    </location>
</feature>
<keyword evidence="2" id="KW-0732">Signal</keyword>
<keyword evidence="5" id="KW-1185">Reference proteome</keyword>
<dbReference type="InterPro" id="IPR012867">
    <property type="entry name" value="DUF1648"/>
</dbReference>
<reference evidence="4 5" key="1">
    <citation type="submission" date="2020-08" db="EMBL/GenBank/DDBJ databases">
        <authorList>
            <person name="Newling K."/>
            <person name="Davey J."/>
            <person name="Forrester S."/>
        </authorList>
    </citation>
    <scope>NUCLEOTIDE SEQUENCE [LARGE SCALE GENOMIC DNA]</scope>
    <source>
        <strain evidence="5">Crithidia deanei Carvalho (ATCC PRA-265)</strain>
    </source>
</reference>
<keyword evidence="1" id="KW-0472">Membrane</keyword>